<evidence type="ECO:0000313" key="1">
    <source>
        <dbReference type="EMBL" id="CAK9865148.1"/>
    </source>
</evidence>
<gene>
    <name evidence="1" type="ORF">CSSPJE1EN2_LOCUS8143</name>
</gene>
<dbReference type="EMBL" id="OZ023716">
    <property type="protein sequence ID" value="CAK9865148.1"/>
    <property type="molecule type" value="Genomic_DNA"/>
</dbReference>
<organism evidence="1 2">
    <name type="scientific">Sphagnum jensenii</name>
    <dbReference type="NCBI Taxonomy" id="128206"/>
    <lineage>
        <taxon>Eukaryota</taxon>
        <taxon>Viridiplantae</taxon>
        <taxon>Streptophyta</taxon>
        <taxon>Embryophyta</taxon>
        <taxon>Bryophyta</taxon>
        <taxon>Sphagnophytina</taxon>
        <taxon>Sphagnopsida</taxon>
        <taxon>Sphagnales</taxon>
        <taxon>Sphagnaceae</taxon>
        <taxon>Sphagnum</taxon>
    </lineage>
</organism>
<sequence>MYMESQVAALNSLNHLEDRHWRKHSEGRSHFGAANFLEVSLSDEEATAIVEDKIPEQPVEEFLETTEGINIAAGRKWQDAVAPYEEPRAEINDTKGEQDDVVGDKICVKVVEATKEMDSIPEEATI</sequence>
<reference evidence="1" key="1">
    <citation type="submission" date="2024-03" db="EMBL/GenBank/DDBJ databases">
        <authorList>
            <consortium name="ELIXIR-Norway"/>
            <consortium name="Elixir Norway"/>
        </authorList>
    </citation>
    <scope>NUCLEOTIDE SEQUENCE</scope>
</reference>
<accession>A0ABP1ARD8</accession>
<dbReference type="Proteomes" id="UP001497522">
    <property type="component" value="Chromosome 15"/>
</dbReference>
<keyword evidence="2" id="KW-1185">Reference proteome</keyword>
<protein>
    <submittedName>
        <fullName evidence="1">Uncharacterized protein</fullName>
    </submittedName>
</protein>
<name>A0ABP1ARD8_9BRYO</name>
<evidence type="ECO:0000313" key="2">
    <source>
        <dbReference type="Proteomes" id="UP001497522"/>
    </source>
</evidence>
<proteinExistence type="predicted"/>